<dbReference type="RefSeq" id="WP_218144439.1">
    <property type="nucleotide sequence ID" value="NZ_FOHB01000015.1"/>
</dbReference>
<proteinExistence type="inferred from homology"/>
<dbReference type="GO" id="GO:0016791">
    <property type="term" value="F:phosphatase activity"/>
    <property type="evidence" value="ECO:0007669"/>
    <property type="project" value="InterPro"/>
</dbReference>
<dbReference type="GO" id="GO:0016853">
    <property type="term" value="F:isomerase activity"/>
    <property type="evidence" value="ECO:0007669"/>
    <property type="project" value="UniProtKB-KW"/>
</dbReference>
<evidence type="ECO:0000259" key="8">
    <source>
        <dbReference type="PROSITE" id="PS51464"/>
    </source>
</evidence>
<evidence type="ECO:0000256" key="5">
    <source>
        <dbReference type="ARBA" id="ARBA00022801"/>
    </source>
</evidence>
<dbReference type="GO" id="GO:0046872">
    <property type="term" value="F:metal ion binding"/>
    <property type="evidence" value="ECO:0007669"/>
    <property type="project" value="UniProtKB-KW"/>
</dbReference>
<dbReference type="PANTHER" id="PTHR42891:SF1">
    <property type="entry name" value="D-GLYCERO-BETA-D-MANNO-HEPTOSE-1,7-BISPHOSPHATE 7-PHOSPHATASE"/>
    <property type="match status" value="1"/>
</dbReference>
<evidence type="ECO:0000256" key="4">
    <source>
        <dbReference type="ARBA" id="ARBA00022723"/>
    </source>
</evidence>
<sequence length="419" mass="43683">MTGDKVQVQEPAMSRRGVLLDRDGTIIADSGYVGAVQDVVFLEGAVEAIARLNAAGIPVAVVTNQAGVARGYYELEDVELVHKHMAAEMSRGGAHVDAWFYCPYHPDGIVAPFARTSADRKPGPGMAFAAATSLHLDLARSWVVGDTDADLGMARAVGARAFLVTEELDGAAPGVTAVSGLADAVDAILAEYAATPGAPASVSTAPVTSAAVPVTFPRHRYEEACSFATDYAGELSAALATVDTARFEAAARVLDAAYDRGATVFSCGNGGSASIANHFQCDHVKGVRGGTDLRTRVQSLSTNVEILSAIANDIGYDEVFDYQLQSLARPGDVLVAVSSSGRSPNIVRALQWCADNGVESIALTGFTGGPSKELATVSIHVDSTNYGVVEDAHQACMHLLAQYVRQSRMSGEAVTSGVF</sequence>
<dbReference type="NCBIfam" id="TIGR01662">
    <property type="entry name" value="HAD-SF-IIIA"/>
    <property type="match status" value="1"/>
</dbReference>
<dbReference type="InterPro" id="IPR046348">
    <property type="entry name" value="SIS_dom_sf"/>
</dbReference>
<evidence type="ECO:0000256" key="6">
    <source>
        <dbReference type="ARBA" id="ARBA00023277"/>
    </source>
</evidence>
<dbReference type="PROSITE" id="PS51464">
    <property type="entry name" value="SIS"/>
    <property type="match status" value="1"/>
</dbReference>
<dbReference type="STRING" id="587636.SAMN05216199_0542"/>
<organism evidence="9 10">
    <name type="scientific">Pedococcus cremeus</name>
    <dbReference type="NCBI Taxonomy" id="587636"/>
    <lineage>
        <taxon>Bacteria</taxon>
        <taxon>Bacillati</taxon>
        <taxon>Actinomycetota</taxon>
        <taxon>Actinomycetes</taxon>
        <taxon>Micrococcales</taxon>
        <taxon>Intrasporangiaceae</taxon>
        <taxon>Pedococcus</taxon>
    </lineage>
</organism>
<dbReference type="CDD" id="cd07503">
    <property type="entry name" value="HAD_HisB-N"/>
    <property type="match status" value="1"/>
</dbReference>
<evidence type="ECO:0000256" key="7">
    <source>
        <dbReference type="ARBA" id="ARBA00031828"/>
    </source>
</evidence>
<keyword evidence="9" id="KW-0413">Isomerase</keyword>
<dbReference type="InterPro" id="IPR004446">
    <property type="entry name" value="Heptose_bisP_phosphatase"/>
</dbReference>
<name>A0A1H9XUS7_9MICO</name>
<dbReference type="SUPFAM" id="SSF56784">
    <property type="entry name" value="HAD-like"/>
    <property type="match status" value="1"/>
</dbReference>
<dbReference type="GO" id="GO:1901135">
    <property type="term" value="P:carbohydrate derivative metabolic process"/>
    <property type="evidence" value="ECO:0007669"/>
    <property type="project" value="InterPro"/>
</dbReference>
<dbReference type="InterPro" id="IPR001347">
    <property type="entry name" value="SIS_dom"/>
</dbReference>
<dbReference type="PANTHER" id="PTHR42891">
    <property type="entry name" value="D-GLYCERO-BETA-D-MANNO-HEPTOSE-1,7-BISPHOSPHATE 7-PHOSPHATASE"/>
    <property type="match status" value="1"/>
</dbReference>
<keyword evidence="3" id="KW-0963">Cytoplasm</keyword>
<evidence type="ECO:0000256" key="2">
    <source>
        <dbReference type="ARBA" id="ARBA00005628"/>
    </source>
</evidence>
<keyword evidence="4" id="KW-0479">Metal-binding</keyword>
<dbReference type="Gene3D" id="3.40.50.10490">
    <property type="entry name" value="Glucose-6-phosphate isomerase like protein, domain 1"/>
    <property type="match status" value="1"/>
</dbReference>
<evidence type="ECO:0000256" key="1">
    <source>
        <dbReference type="ARBA" id="ARBA00004496"/>
    </source>
</evidence>
<dbReference type="NCBIfam" id="TIGR01656">
    <property type="entry name" value="Histidinol-ppas"/>
    <property type="match status" value="1"/>
</dbReference>
<dbReference type="Pfam" id="PF13242">
    <property type="entry name" value="Hydrolase_like"/>
    <property type="match status" value="1"/>
</dbReference>
<dbReference type="InterPro" id="IPR036412">
    <property type="entry name" value="HAD-like_sf"/>
</dbReference>
<keyword evidence="6" id="KW-0119">Carbohydrate metabolism</keyword>
<dbReference type="InterPro" id="IPR006549">
    <property type="entry name" value="HAD-SF_hydro_IIIA"/>
</dbReference>
<protein>
    <recommendedName>
        <fullName evidence="7">D,D-heptose 1,7-bisphosphate phosphatase</fullName>
    </recommendedName>
</protein>
<feature type="domain" description="SIS" evidence="8">
    <location>
        <begin position="254"/>
        <end position="419"/>
    </location>
</feature>
<dbReference type="SUPFAM" id="SSF53697">
    <property type="entry name" value="SIS domain"/>
    <property type="match status" value="1"/>
</dbReference>
<dbReference type="Pfam" id="PF13580">
    <property type="entry name" value="SIS_2"/>
    <property type="match status" value="1"/>
</dbReference>
<dbReference type="GO" id="GO:0005737">
    <property type="term" value="C:cytoplasm"/>
    <property type="evidence" value="ECO:0007669"/>
    <property type="project" value="UniProtKB-SubCell"/>
</dbReference>
<dbReference type="InterPro" id="IPR023214">
    <property type="entry name" value="HAD_sf"/>
</dbReference>
<dbReference type="AlphaFoldDB" id="A0A1H9XUS7"/>
<reference evidence="10" key="1">
    <citation type="submission" date="2016-10" db="EMBL/GenBank/DDBJ databases">
        <authorList>
            <person name="Varghese N."/>
            <person name="Submissions S."/>
        </authorList>
    </citation>
    <scope>NUCLEOTIDE SEQUENCE [LARGE SCALE GENOMIC DNA]</scope>
    <source>
        <strain evidence="10">CGMCC 1.6963</strain>
    </source>
</reference>
<dbReference type="CDD" id="cd05006">
    <property type="entry name" value="SIS_GmhA"/>
    <property type="match status" value="1"/>
</dbReference>
<evidence type="ECO:0000313" key="10">
    <source>
        <dbReference type="Proteomes" id="UP000199019"/>
    </source>
</evidence>
<comment type="similarity">
    <text evidence="2">Belongs to the GmhB family.</text>
</comment>
<keyword evidence="10" id="KW-1185">Reference proteome</keyword>
<dbReference type="Proteomes" id="UP000199019">
    <property type="component" value="Unassembled WGS sequence"/>
</dbReference>
<dbReference type="GO" id="GO:0097367">
    <property type="term" value="F:carbohydrate derivative binding"/>
    <property type="evidence" value="ECO:0007669"/>
    <property type="project" value="InterPro"/>
</dbReference>
<dbReference type="Gene3D" id="3.40.50.1000">
    <property type="entry name" value="HAD superfamily/HAD-like"/>
    <property type="match status" value="1"/>
</dbReference>
<evidence type="ECO:0000256" key="3">
    <source>
        <dbReference type="ARBA" id="ARBA00022490"/>
    </source>
</evidence>
<dbReference type="GO" id="GO:0005975">
    <property type="term" value="P:carbohydrate metabolic process"/>
    <property type="evidence" value="ECO:0007669"/>
    <property type="project" value="InterPro"/>
</dbReference>
<dbReference type="InterPro" id="IPR035461">
    <property type="entry name" value="GmhA/DiaA"/>
</dbReference>
<keyword evidence="5" id="KW-0378">Hydrolase</keyword>
<evidence type="ECO:0000313" key="9">
    <source>
        <dbReference type="EMBL" id="SES49886.1"/>
    </source>
</evidence>
<dbReference type="InterPro" id="IPR006543">
    <property type="entry name" value="Histidinol-phos"/>
</dbReference>
<dbReference type="EMBL" id="FOHB01000015">
    <property type="protein sequence ID" value="SES49886.1"/>
    <property type="molecule type" value="Genomic_DNA"/>
</dbReference>
<gene>
    <name evidence="9" type="ORF">SAMN05216199_0542</name>
</gene>
<accession>A0A1H9XUS7</accession>
<comment type="subcellular location">
    <subcellularLocation>
        <location evidence="1">Cytoplasm</location>
    </subcellularLocation>
</comment>